<feature type="transmembrane region" description="Helical" evidence="1">
    <location>
        <begin position="63"/>
        <end position="83"/>
    </location>
</feature>
<feature type="transmembrane region" description="Helical" evidence="1">
    <location>
        <begin position="222"/>
        <end position="240"/>
    </location>
</feature>
<evidence type="ECO:0000313" key="2">
    <source>
        <dbReference type="EMBL" id="MDJ1484893.1"/>
    </source>
</evidence>
<dbReference type="PANTHER" id="PTHR40407">
    <property type="entry name" value="MEMBRANE PROTEIN-LIKE PROTEIN"/>
    <property type="match status" value="1"/>
</dbReference>
<proteinExistence type="predicted"/>
<reference evidence="2" key="1">
    <citation type="submission" date="2023-05" db="EMBL/GenBank/DDBJ databases">
        <authorList>
            <person name="Zhang X."/>
        </authorList>
    </citation>
    <scope>NUCLEOTIDE SEQUENCE</scope>
    <source>
        <strain evidence="2">YF14B1</strain>
    </source>
</reference>
<feature type="transmembrane region" description="Helical" evidence="1">
    <location>
        <begin position="169"/>
        <end position="202"/>
    </location>
</feature>
<dbReference type="PANTHER" id="PTHR40407:SF1">
    <property type="entry name" value="HEPARAN-ALPHA-GLUCOSAMINIDE N-ACETYLTRANSFERASE CATALYTIC DOMAIN-CONTAINING PROTEIN"/>
    <property type="match status" value="1"/>
</dbReference>
<feature type="transmembrane region" description="Helical" evidence="1">
    <location>
        <begin position="123"/>
        <end position="148"/>
    </location>
</feature>
<sequence length="258" mass="29583">MSSSTTLLSLDTETIARRIAVVDMLRGIALILLTLGCILVWFHESARFSQNQTISVTVTITRYLAEAGALALIFVLGMSIFFFKKYHFSIEKYNVAIASFIILALYSILFSAPLFTFVVQFSFWFWVVILLALFSLGWCAGYLFQNYLLLDAEKYMVYMNRKHDFRKVMLVFGQAPLFFFITMLFFVQVLSWLTVLSAGFTWTDINLLAGYTGLPNDFGYSLPRVYLVGFCLLALLYPLCKAYGHFKALHPHGWLKYL</sequence>
<evidence type="ECO:0000313" key="3">
    <source>
        <dbReference type="Proteomes" id="UP001241110"/>
    </source>
</evidence>
<name>A0AAE3UBY3_9BACT</name>
<keyword evidence="1" id="KW-0812">Transmembrane</keyword>
<dbReference type="Proteomes" id="UP001241110">
    <property type="component" value="Unassembled WGS sequence"/>
</dbReference>
<organism evidence="2 3">
    <name type="scientific">Xanthocytophaga flava</name>
    <dbReference type="NCBI Taxonomy" id="3048013"/>
    <lineage>
        <taxon>Bacteria</taxon>
        <taxon>Pseudomonadati</taxon>
        <taxon>Bacteroidota</taxon>
        <taxon>Cytophagia</taxon>
        <taxon>Cytophagales</taxon>
        <taxon>Rhodocytophagaceae</taxon>
        <taxon>Xanthocytophaga</taxon>
    </lineage>
</organism>
<dbReference type="AlphaFoldDB" id="A0AAE3UBY3"/>
<keyword evidence="1" id="KW-0472">Membrane</keyword>
<keyword evidence="1" id="KW-1133">Transmembrane helix</keyword>
<feature type="transmembrane region" description="Helical" evidence="1">
    <location>
        <begin position="24"/>
        <end position="43"/>
    </location>
</feature>
<accession>A0AAE3UBY3</accession>
<gene>
    <name evidence="2" type="ORF">QNI16_30620</name>
</gene>
<feature type="transmembrane region" description="Helical" evidence="1">
    <location>
        <begin position="95"/>
        <end position="117"/>
    </location>
</feature>
<protein>
    <submittedName>
        <fullName evidence="2">Uncharacterized protein</fullName>
    </submittedName>
</protein>
<evidence type="ECO:0000256" key="1">
    <source>
        <dbReference type="SAM" id="Phobius"/>
    </source>
</evidence>
<dbReference type="EMBL" id="JASJOS010000017">
    <property type="protein sequence ID" value="MDJ1484893.1"/>
    <property type="molecule type" value="Genomic_DNA"/>
</dbReference>
<dbReference type="RefSeq" id="WP_313986690.1">
    <property type="nucleotide sequence ID" value="NZ_JASJOS010000017.1"/>
</dbReference>
<comment type="caution">
    <text evidence="2">The sequence shown here is derived from an EMBL/GenBank/DDBJ whole genome shotgun (WGS) entry which is preliminary data.</text>
</comment>